<dbReference type="InterPro" id="IPR003789">
    <property type="entry name" value="Asn/Gln_tRNA_amidoTrase-B-like"/>
</dbReference>
<evidence type="ECO:0000256" key="2">
    <source>
        <dbReference type="SAM" id="SignalP"/>
    </source>
</evidence>
<keyword evidence="4" id="KW-1185">Reference proteome</keyword>
<evidence type="ECO:0000313" key="4">
    <source>
        <dbReference type="Proteomes" id="UP000326924"/>
    </source>
</evidence>
<name>A0A5J5EVY6_9PEZI</name>
<dbReference type="OrthoDB" id="538640at2759"/>
<sequence length="137" mass="14731">MRSKNTLQLSVLRSLLAEITNAQKTATPPKDDLGILAIINKTRSKSAVSIDEARAAAREDLVEKEQAQLLLLDAYADMVKTVGRDEIAGVVRRVVDALGQGERKMGDVIKAVSKELEGRPVVRAEVAGVVKEVLGGK</sequence>
<comment type="subcellular location">
    <subcellularLocation>
        <location evidence="1">Mitochondrion</location>
    </subcellularLocation>
</comment>
<dbReference type="EMBL" id="VXIS01000108">
    <property type="protein sequence ID" value="KAA8904486.1"/>
    <property type="molecule type" value="Genomic_DNA"/>
</dbReference>
<dbReference type="Gene3D" id="1.10.10.410">
    <property type="match status" value="1"/>
</dbReference>
<dbReference type="InParanoid" id="A0A5J5EVY6"/>
<dbReference type="AlphaFoldDB" id="A0A5J5EVY6"/>
<accession>A0A5J5EVY6</accession>
<dbReference type="GO" id="GO:0016884">
    <property type="term" value="F:carbon-nitrogen ligase activity, with glutamine as amido-N-donor"/>
    <property type="evidence" value="ECO:0007669"/>
    <property type="project" value="UniProtKB-UniRule"/>
</dbReference>
<reference evidence="3 4" key="1">
    <citation type="submission" date="2019-09" db="EMBL/GenBank/DDBJ databases">
        <title>Draft genome of the ectomycorrhizal ascomycete Sphaerosporella brunnea.</title>
        <authorList>
            <consortium name="DOE Joint Genome Institute"/>
            <person name="Benucci G.M."/>
            <person name="Marozzi G."/>
            <person name="Antonielli L."/>
            <person name="Sanchez S."/>
            <person name="Marco P."/>
            <person name="Wang X."/>
            <person name="Falini L.B."/>
            <person name="Barry K."/>
            <person name="Haridas S."/>
            <person name="Lipzen A."/>
            <person name="Labutti K."/>
            <person name="Grigoriev I.V."/>
            <person name="Murat C."/>
            <person name="Martin F."/>
            <person name="Albertini E."/>
            <person name="Donnini D."/>
            <person name="Bonito G."/>
        </authorList>
    </citation>
    <scope>NUCLEOTIDE SEQUENCE [LARGE SCALE GENOMIC DNA]</scope>
    <source>
        <strain evidence="3 4">Sb_GMNB300</strain>
    </source>
</reference>
<evidence type="ECO:0000313" key="3">
    <source>
        <dbReference type="EMBL" id="KAA8904486.1"/>
    </source>
</evidence>
<dbReference type="InterPro" id="IPR023168">
    <property type="entry name" value="GatB_Yqey_C_2"/>
</dbReference>
<feature type="chain" id="PRO_5023911244" description="Altered inheritance of mitochondria protein 41" evidence="2">
    <location>
        <begin position="23"/>
        <end position="137"/>
    </location>
</feature>
<organism evidence="3 4">
    <name type="scientific">Sphaerosporella brunnea</name>
    <dbReference type="NCBI Taxonomy" id="1250544"/>
    <lineage>
        <taxon>Eukaryota</taxon>
        <taxon>Fungi</taxon>
        <taxon>Dikarya</taxon>
        <taxon>Ascomycota</taxon>
        <taxon>Pezizomycotina</taxon>
        <taxon>Pezizomycetes</taxon>
        <taxon>Pezizales</taxon>
        <taxon>Pyronemataceae</taxon>
        <taxon>Sphaerosporella</taxon>
    </lineage>
</organism>
<dbReference type="GO" id="GO:0005739">
    <property type="term" value="C:mitochondrion"/>
    <property type="evidence" value="ECO:0007669"/>
    <property type="project" value="UniProtKB-SubCell"/>
</dbReference>
<proteinExistence type="inferred from homology"/>
<dbReference type="Pfam" id="PF09424">
    <property type="entry name" value="YqeY"/>
    <property type="match status" value="1"/>
</dbReference>
<dbReference type="FunCoup" id="A0A5J5EVY6">
    <property type="interactions" value="86"/>
</dbReference>
<feature type="signal peptide" evidence="2">
    <location>
        <begin position="1"/>
        <end position="22"/>
    </location>
</feature>
<dbReference type="Gene3D" id="1.10.1510.10">
    <property type="entry name" value="Uncharacterised protein YqeY/AIM41 PF09424, N-terminal domain"/>
    <property type="match status" value="1"/>
</dbReference>
<dbReference type="PANTHER" id="PTHR28055">
    <property type="entry name" value="ALTERED INHERITANCE OF MITOCHONDRIA PROTEIN 41, MITOCHONDRIAL"/>
    <property type="match status" value="1"/>
</dbReference>
<protein>
    <recommendedName>
        <fullName evidence="1">Altered inheritance of mitochondria protein 41</fullName>
    </recommendedName>
</protein>
<dbReference type="PANTHER" id="PTHR28055:SF1">
    <property type="entry name" value="ALTERED INHERITANCE OF MITOCHONDRIA PROTEIN 41, MITOCHONDRIAL"/>
    <property type="match status" value="1"/>
</dbReference>
<dbReference type="InterPro" id="IPR042184">
    <property type="entry name" value="YqeY/Aim41_N"/>
</dbReference>
<keyword evidence="1" id="KW-0496">Mitochondrion</keyword>
<gene>
    <name evidence="1" type="primary">AIM41</name>
    <name evidence="3" type="ORF">FN846DRAFT_952702</name>
</gene>
<dbReference type="Proteomes" id="UP000326924">
    <property type="component" value="Unassembled WGS sequence"/>
</dbReference>
<comment type="caution">
    <text evidence="3">The sequence shown here is derived from an EMBL/GenBank/DDBJ whole genome shotgun (WGS) entry which is preliminary data.</text>
</comment>
<dbReference type="InterPro" id="IPR019004">
    <property type="entry name" value="YqeY/Aim41"/>
</dbReference>
<evidence type="ECO:0000256" key="1">
    <source>
        <dbReference type="RuleBase" id="RU365099"/>
    </source>
</evidence>
<keyword evidence="2" id="KW-0732">Signal</keyword>
<comment type="similarity">
    <text evidence="1">Belongs to the AIM41 family.</text>
</comment>
<dbReference type="SUPFAM" id="SSF89095">
    <property type="entry name" value="GatB/YqeY motif"/>
    <property type="match status" value="1"/>
</dbReference>